<dbReference type="RefSeq" id="WP_039460961.1">
    <property type="nucleotide sequence ID" value="NZ_JWLZ01000149.1"/>
</dbReference>
<dbReference type="AlphaFoldDB" id="A0A0B9G548"/>
<dbReference type="Pfam" id="PF08895">
    <property type="entry name" value="DUF1840"/>
    <property type="match status" value="1"/>
</dbReference>
<protein>
    <recommendedName>
        <fullName evidence="3">DUF1840 domain-containing protein</fullName>
    </recommendedName>
</protein>
<organism evidence="1 2">
    <name type="scientific">Photobacterium gaetbulicola</name>
    <dbReference type="NCBI Taxonomy" id="1295392"/>
    <lineage>
        <taxon>Bacteria</taxon>
        <taxon>Pseudomonadati</taxon>
        <taxon>Pseudomonadota</taxon>
        <taxon>Gammaproteobacteria</taxon>
        <taxon>Vibrionales</taxon>
        <taxon>Vibrionaceae</taxon>
        <taxon>Photobacterium</taxon>
    </lineage>
</organism>
<dbReference type="InterPro" id="IPR014991">
    <property type="entry name" value="DUF1840"/>
</dbReference>
<accession>A0A0B9G548</accession>
<proteinExistence type="predicted"/>
<dbReference type="Proteomes" id="UP000031278">
    <property type="component" value="Unassembled WGS sequence"/>
</dbReference>
<reference evidence="1 2" key="1">
    <citation type="submission" date="2014-12" db="EMBL/GenBank/DDBJ databases">
        <title>Genome sequencing of Photobacterium gaetbulicola AD005a.</title>
        <authorList>
            <person name="Adrian T.G.S."/>
            <person name="Chan K.G."/>
        </authorList>
    </citation>
    <scope>NUCLEOTIDE SEQUENCE [LARGE SCALE GENOMIC DNA]</scope>
    <source>
        <strain evidence="1 2">AD005a</strain>
    </source>
</reference>
<dbReference type="EMBL" id="JWLZ01000149">
    <property type="protein sequence ID" value="KHT63858.1"/>
    <property type="molecule type" value="Genomic_DNA"/>
</dbReference>
<evidence type="ECO:0000313" key="2">
    <source>
        <dbReference type="Proteomes" id="UP000031278"/>
    </source>
</evidence>
<evidence type="ECO:0000313" key="1">
    <source>
        <dbReference type="EMBL" id="KHT63858.1"/>
    </source>
</evidence>
<gene>
    <name evidence="1" type="ORF">RJ45_09645</name>
</gene>
<sequence>MLVTFKCKVHGNVVMFGDVAKQMLRFMGHCENIPGALDPQDIDDALCKLISEINKLHQLELQAAAEDAVDVDDVPDLDMEPVISLHTRATPLIEMLQAAKKADCHVMWQEGC</sequence>
<evidence type="ECO:0008006" key="3">
    <source>
        <dbReference type="Google" id="ProtNLM"/>
    </source>
</evidence>
<name>A0A0B9G548_9GAMM</name>
<comment type="caution">
    <text evidence="1">The sequence shown here is derived from an EMBL/GenBank/DDBJ whole genome shotgun (WGS) entry which is preliminary data.</text>
</comment>